<dbReference type="SUPFAM" id="SSF46785">
    <property type="entry name" value="Winged helix' DNA-binding domain"/>
    <property type="match status" value="1"/>
</dbReference>
<evidence type="ECO:0000259" key="6">
    <source>
        <dbReference type="Pfam" id="PF08100"/>
    </source>
</evidence>
<dbReference type="InterPro" id="IPR012967">
    <property type="entry name" value="COMT_dimerisation"/>
</dbReference>
<dbReference type="GO" id="GO:0008171">
    <property type="term" value="F:O-methyltransferase activity"/>
    <property type="evidence" value="ECO:0007669"/>
    <property type="project" value="InterPro"/>
</dbReference>
<dbReference type="InterPro" id="IPR016461">
    <property type="entry name" value="COMT-like"/>
</dbReference>
<keyword evidence="8" id="KW-1185">Reference proteome</keyword>
<dbReference type="InterPro" id="IPR001077">
    <property type="entry name" value="COMT_C"/>
</dbReference>
<sequence length="344" mass="36726">MSVSGPSPDLFFDTIGAFQRTEALRAAIDLDLFTHVAAGRCTADEMAAACQASPRGVRILADYLTLIGFLRKQDDRYALTPDSDAFLNRNSPAYLGGVVEFLLTPDLRECFSTLTAAVRQGGTASSSEGTVSPDNPVWVAFARSMGPMMRLPAERLAGLVGGDLDRPLRVLDRPLRVLDVAAGHGLFGITIARHYPQAVVTALDWANVLAVAAENAGHAGVADRLTLLPGSAFDVDWGGPYDIVLLTNFLHHFDVPTCERLAAKAHAALADGGRAITLEFVPNPDRVSPAATAGFALTMLATTARGDAYTFAEYEQIFARAGFARSEFHPFPPTAQQAIVSHKS</sequence>
<dbReference type="PROSITE" id="PS51683">
    <property type="entry name" value="SAM_OMT_II"/>
    <property type="match status" value="1"/>
</dbReference>
<dbReference type="Gene3D" id="1.10.10.10">
    <property type="entry name" value="Winged helix-like DNA-binding domain superfamily/Winged helix DNA-binding domain"/>
    <property type="match status" value="1"/>
</dbReference>
<dbReference type="Proteomes" id="UP000214646">
    <property type="component" value="Unassembled WGS sequence"/>
</dbReference>
<keyword evidence="1 7" id="KW-0489">Methyltransferase</keyword>
<dbReference type="SUPFAM" id="SSF53335">
    <property type="entry name" value="S-adenosyl-L-methionine-dependent methyltransferases"/>
    <property type="match status" value="1"/>
</dbReference>
<evidence type="ECO:0000256" key="2">
    <source>
        <dbReference type="ARBA" id="ARBA00022679"/>
    </source>
</evidence>
<evidence type="ECO:0000313" key="8">
    <source>
        <dbReference type="Proteomes" id="UP000214646"/>
    </source>
</evidence>
<keyword evidence="2 7" id="KW-0808">Transferase</keyword>
<dbReference type="RefSeq" id="WP_088254062.1">
    <property type="nucleotide sequence ID" value="NZ_NIDE01000004.1"/>
</dbReference>
<accession>A0A225DU79</accession>
<evidence type="ECO:0000313" key="7">
    <source>
        <dbReference type="EMBL" id="OWK43174.1"/>
    </source>
</evidence>
<gene>
    <name evidence="7" type="ORF">FRUB_02773</name>
</gene>
<dbReference type="Pfam" id="PF08100">
    <property type="entry name" value="Dimerisation"/>
    <property type="match status" value="1"/>
</dbReference>
<protein>
    <submittedName>
        <fullName evidence="7">Methyltransferase type 12</fullName>
    </submittedName>
</protein>
<dbReference type="InterPro" id="IPR036390">
    <property type="entry name" value="WH_DNA-bd_sf"/>
</dbReference>
<feature type="domain" description="O-methyltransferase C-terminal" evidence="5">
    <location>
        <begin position="176"/>
        <end position="324"/>
    </location>
</feature>
<feature type="active site" description="Proton acceptor" evidence="4">
    <location>
        <position position="251"/>
    </location>
</feature>
<dbReference type="AlphaFoldDB" id="A0A225DU79"/>
<dbReference type="PIRSF" id="PIRSF005739">
    <property type="entry name" value="O-mtase"/>
    <property type="match status" value="1"/>
</dbReference>
<dbReference type="Gene3D" id="3.40.50.150">
    <property type="entry name" value="Vaccinia Virus protein VP39"/>
    <property type="match status" value="1"/>
</dbReference>
<organism evidence="7 8">
    <name type="scientific">Fimbriiglobus ruber</name>
    <dbReference type="NCBI Taxonomy" id="1908690"/>
    <lineage>
        <taxon>Bacteria</taxon>
        <taxon>Pseudomonadati</taxon>
        <taxon>Planctomycetota</taxon>
        <taxon>Planctomycetia</taxon>
        <taxon>Gemmatales</taxon>
        <taxon>Gemmataceae</taxon>
        <taxon>Fimbriiglobus</taxon>
    </lineage>
</organism>
<evidence type="ECO:0000256" key="3">
    <source>
        <dbReference type="ARBA" id="ARBA00022691"/>
    </source>
</evidence>
<evidence type="ECO:0000256" key="1">
    <source>
        <dbReference type="ARBA" id="ARBA00022603"/>
    </source>
</evidence>
<feature type="domain" description="O-methyltransferase dimerisation" evidence="6">
    <location>
        <begin position="13"/>
        <end position="88"/>
    </location>
</feature>
<proteinExistence type="predicted"/>
<dbReference type="GO" id="GO:0046983">
    <property type="term" value="F:protein dimerization activity"/>
    <property type="evidence" value="ECO:0007669"/>
    <property type="project" value="InterPro"/>
</dbReference>
<dbReference type="PANTHER" id="PTHR43712:SF2">
    <property type="entry name" value="O-METHYLTRANSFERASE CICE"/>
    <property type="match status" value="1"/>
</dbReference>
<dbReference type="GO" id="GO:0032259">
    <property type="term" value="P:methylation"/>
    <property type="evidence" value="ECO:0007669"/>
    <property type="project" value="UniProtKB-KW"/>
</dbReference>
<dbReference type="Gene3D" id="1.20.5.840">
    <property type="entry name" value="hypothetical RNA methyltransferase"/>
    <property type="match status" value="1"/>
</dbReference>
<dbReference type="Pfam" id="PF00891">
    <property type="entry name" value="Methyltransf_2"/>
    <property type="match status" value="1"/>
</dbReference>
<dbReference type="EMBL" id="NIDE01000004">
    <property type="protein sequence ID" value="OWK43174.1"/>
    <property type="molecule type" value="Genomic_DNA"/>
</dbReference>
<dbReference type="CDD" id="cd02440">
    <property type="entry name" value="AdoMet_MTases"/>
    <property type="match status" value="1"/>
</dbReference>
<evidence type="ECO:0000256" key="4">
    <source>
        <dbReference type="PIRSR" id="PIRSR005739-1"/>
    </source>
</evidence>
<comment type="caution">
    <text evidence="7">The sequence shown here is derived from an EMBL/GenBank/DDBJ whole genome shotgun (WGS) entry which is preliminary data.</text>
</comment>
<name>A0A225DU79_9BACT</name>
<dbReference type="OrthoDB" id="9767938at2"/>
<reference evidence="8" key="1">
    <citation type="submission" date="2017-06" db="EMBL/GenBank/DDBJ databases">
        <title>Genome analysis of Fimbriiglobus ruber SP5, the first member of the order Planctomycetales with confirmed chitinolytic capability.</title>
        <authorList>
            <person name="Ravin N.V."/>
            <person name="Rakitin A.L."/>
            <person name="Ivanova A.A."/>
            <person name="Beletsky A.V."/>
            <person name="Kulichevskaya I.S."/>
            <person name="Mardanov A.V."/>
            <person name="Dedysh S.N."/>
        </authorList>
    </citation>
    <scope>NUCLEOTIDE SEQUENCE [LARGE SCALE GENOMIC DNA]</scope>
    <source>
        <strain evidence="8">SP5</strain>
    </source>
</reference>
<dbReference type="InterPro" id="IPR036388">
    <property type="entry name" value="WH-like_DNA-bd_sf"/>
</dbReference>
<keyword evidence="3" id="KW-0949">S-adenosyl-L-methionine</keyword>
<evidence type="ECO:0000259" key="5">
    <source>
        <dbReference type="Pfam" id="PF00891"/>
    </source>
</evidence>
<dbReference type="InterPro" id="IPR029063">
    <property type="entry name" value="SAM-dependent_MTases_sf"/>
</dbReference>
<dbReference type="PANTHER" id="PTHR43712">
    <property type="entry name" value="PUTATIVE (AFU_ORTHOLOGUE AFUA_4G14580)-RELATED"/>
    <property type="match status" value="1"/>
</dbReference>